<dbReference type="InterPro" id="IPR017685">
    <property type="entry name" value="ArgP"/>
</dbReference>
<dbReference type="InterPro" id="IPR036388">
    <property type="entry name" value="WH-like_DNA-bd_sf"/>
</dbReference>
<dbReference type="EMBL" id="CP009245">
    <property type="protein sequence ID" value="APT84603.1"/>
    <property type="molecule type" value="Genomic_DNA"/>
</dbReference>
<dbReference type="PANTHER" id="PTHR30579:SF2">
    <property type="entry name" value="HTH-TYPE TRANSCRIPTIONAL REGULATOR ARGP"/>
    <property type="match status" value="1"/>
</dbReference>
<dbReference type="Gene3D" id="3.40.190.290">
    <property type="match status" value="1"/>
</dbReference>
<comment type="similarity">
    <text evidence="1">Belongs to the LysR transcriptional regulatory family.</text>
</comment>
<dbReference type="Gene3D" id="1.10.10.10">
    <property type="entry name" value="Winged helix-like DNA-binding domain superfamily/Winged helix DNA-binding domain"/>
    <property type="match status" value="1"/>
</dbReference>
<dbReference type="GO" id="GO:0003700">
    <property type="term" value="F:DNA-binding transcription factor activity"/>
    <property type="evidence" value="ECO:0007669"/>
    <property type="project" value="InterPro"/>
</dbReference>
<dbReference type="InterPro" id="IPR050176">
    <property type="entry name" value="LTTR"/>
</dbReference>
<dbReference type="Pfam" id="PF00126">
    <property type="entry name" value="HTH_1"/>
    <property type="match status" value="1"/>
</dbReference>
<dbReference type="STRING" id="1431546.CAQU_05450"/>
<evidence type="ECO:0000313" key="7">
    <source>
        <dbReference type="EMBL" id="APT84603.1"/>
    </source>
</evidence>
<dbReference type="Proteomes" id="UP000185478">
    <property type="component" value="Chromosome"/>
</dbReference>
<dbReference type="RefSeq" id="WP_075725876.1">
    <property type="nucleotide sequence ID" value="NZ_CP009245.1"/>
</dbReference>
<dbReference type="Pfam" id="PF03466">
    <property type="entry name" value="LysR_substrate"/>
    <property type="match status" value="1"/>
</dbReference>
<dbReference type="KEGG" id="caqu:CAQU_05450"/>
<accession>A0A1L7CFQ2</accession>
<evidence type="ECO:0000313" key="8">
    <source>
        <dbReference type="Proteomes" id="UP000185478"/>
    </source>
</evidence>
<keyword evidence="3" id="KW-0238">DNA-binding</keyword>
<keyword evidence="4" id="KW-0010">Activator</keyword>
<evidence type="ECO:0000259" key="6">
    <source>
        <dbReference type="PROSITE" id="PS50931"/>
    </source>
</evidence>
<evidence type="ECO:0000256" key="5">
    <source>
        <dbReference type="ARBA" id="ARBA00023163"/>
    </source>
</evidence>
<sequence length="297" mass="32284">MNPSHMATLLAVLDEGSFEAAALSLAITPSAVSQRIKALENQTGRVLIHRTQPATPTEAGEILAQAARRMALLQAETDAQLRGRLAHIPLSVAVNADSLATWFPHVLAAAAQWDNASLRLHVEDEAHSLKLLRRGDVLGVVTRESTPVSGCDVKSLGVMRYRAVASPRLAAQYTAADGSIDWANMPALRYGPRDALQDADLIGRVTHMPRRRRISQIPSSQGFLYAARVGLGWALLPDLQAQDLLDSGELILLDEQVEDVALYWQHWRLESPLLNKLSSAVVDAASDLRAPRHVTGL</sequence>
<dbReference type="InterPro" id="IPR036390">
    <property type="entry name" value="WH_DNA-bd_sf"/>
</dbReference>
<keyword evidence="2" id="KW-0805">Transcription regulation</keyword>
<keyword evidence="8" id="KW-1185">Reference proteome</keyword>
<dbReference type="AlphaFoldDB" id="A0A1L7CFQ2"/>
<evidence type="ECO:0000256" key="2">
    <source>
        <dbReference type="ARBA" id="ARBA00023015"/>
    </source>
</evidence>
<reference evidence="7 8" key="1">
    <citation type="submission" date="2014-08" db="EMBL/GenBank/DDBJ databases">
        <title>Complete genome sequence of Corynebacterium aquilae S-613T(T) (=DSM 44791(T)), isolated from the choana of a healthy golden eagle.</title>
        <authorList>
            <person name="Ruckert C."/>
            <person name="Albersmeier A."/>
            <person name="Winkler A."/>
            <person name="Kalinowski J."/>
        </authorList>
    </citation>
    <scope>NUCLEOTIDE SEQUENCE [LARGE SCALE GENOMIC DNA]</scope>
    <source>
        <strain evidence="7 8">S-613</strain>
    </source>
</reference>
<proteinExistence type="inferred from homology"/>
<dbReference type="NCBIfam" id="NF002964">
    <property type="entry name" value="PRK03635.1"/>
    <property type="match status" value="1"/>
</dbReference>
<dbReference type="GO" id="GO:0003677">
    <property type="term" value="F:DNA binding"/>
    <property type="evidence" value="ECO:0007669"/>
    <property type="project" value="UniProtKB-KW"/>
</dbReference>
<evidence type="ECO:0000256" key="3">
    <source>
        <dbReference type="ARBA" id="ARBA00023125"/>
    </source>
</evidence>
<dbReference type="InterPro" id="IPR005119">
    <property type="entry name" value="LysR_subst-bd"/>
</dbReference>
<dbReference type="SUPFAM" id="SSF53850">
    <property type="entry name" value="Periplasmic binding protein-like II"/>
    <property type="match status" value="1"/>
</dbReference>
<keyword evidence="5" id="KW-0804">Transcription</keyword>
<protein>
    <submittedName>
        <fullName evidence="7">LysR family transcriptional regulator</fullName>
    </submittedName>
</protein>
<dbReference type="OrthoDB" id="3252676at2"/>
<feature type="domain" description="HTH lysR-type" evidence="6">
    <location>
        <begin position="1"/>
        <end position="57"/>
    </location>
</feature>
<dbReference type="PANTHER" id="PTHR30579">
    <property type="entry name" value="TRANSCRIPTIONAL REGULATOR"/>
    <property type="match status" value="1"/>
</dbReference>
<dbReference type="InterPro" id="IPR000847">
    <property type="entry name" value="LysR_HTH_N"/>
</dbReference>
<evidence type="ECO:0000256" key="1">
    <source>
        <dbReference type="ARBA" id="ARBA00009437"/>
    </source>
</evidence>
<evidence type="ECO:0000256" key="4">
    <source>
        <dbReference type="ARBA" id="ARBA00023159"/>
    </source>
</evidence>
<dbReference type="PROSITE" id="PS50931">
    <property type="entry name" value="HTH_LYSR"/>
    <property type="match status" value="1"/>
</dbReference>
<name>A0A1L7CFQ2_9CORY</name>
<gene>
    <name evidence="7" type="ORF">CAQU_05450</name>
</gene>
<dbReference type="SUPFAM" id="SSF46785">
    <property type="entry name" value="Winged helix' DNA-binding domain"/>
    <property type="match status" value="1"/>
</dbReference>
<dbReference type="NCBIfam" id="TIGR03298">
    <property type="entry name" value="argP"/>
    <property type="match status" value="1"/>
</dbReference>
<organism evidence="7 8">
    <name type="scientific">Corynebacterium aquilae DSM 44791</name>
    <dbReference type="NCBI Taxonomy" id="1431546"/>
    <lineage>
        <taxon>Bacteria</taxon>
        <taxon>Bacillati</taxon>
        <taxon>Actinomycetota</taxon>
        <taxon>Actinomycetes</taxon>
        <taxon>Mycobacteriales</taxon>
        <taxon>Corynebacteriaceae</taxon>
        <taxon>Corynebacterium</taxon>
    </lineage>
</organism>